<dbReference type="InterPro" id="IPR001675">
    <property type="entry name" value="Glyco_trans_29"/>
</dbReference>
<comment type="subcellular location">
    <subcellularLocation>
        <location evidence="1">Golgi apparatus membrane</location>
        <topology evidence="1">Single-pass type II membrane protein</topology>
    </subcellularLocation>
</comment>
<keyword evidence="11" id="KW-0325">Glycoprotein</keyword>
<evidence type="ECO:0000256" key="7">
    <source>
        <dbReference type="ARBA" id="ARBA00022989"/>
    </source>
</evidence>
<evidence type="ECO:0000256" key="12">
    <source>
        <dbReference type="SAM" id="Phobius"/>
    </source>
</evidence>
<name>A0A3Q1JLH5_ANATE</name>
<dbReference type="GeneTree" id="ENSGT00940000154725"/>
<gene>
    <name evidence="13" type="primary">TERB2</name>
</gene>
<reference evidence="13" key="3">
    <citation type="submission" date="2025-09" db="UniProtKB">
        <authorList>
            <consortium name="Ensembl"/>
        </authorList>
    </citation>
    <scope>IDENTIFICATION</scope>
</reference>
<evidence type="ECO:0000256" key="11">
    <source>
        <dbReference type="ARBA" id="ARBA00023180"/>
    </source>
</evidence>
<dbReference type="Ensembl" id="ENSATET00000015904.2">
    <property type="protein sequence ID" value="ENSATEP00000015661.2"/>
    <property type="gene ID" value="ENSATEG00000010787.2"/>
</dbReference>
<reference evidence="13" key="1">
    <citation type="submission" date="2021-04" db="EMBL/GenBank/DDBJ databases">
        <authorList>
            <consortium name="Wellcome Sanger Institute Data Sharing"/>
        </authorList>
    </citation>
    <scope>NUCLEOTIDE SEQUENCE [LARGE SCALE GENOMIC DNA]</scope>
</reference>
<dbReference type="PANTHER" id="PTHR46032:SF6">
    <property type="entry name" value="CMP-N-ACETYLNEURAMINATE-BETA-GALACTOSAMIDE-ALPHA-2,3-SIALYLTRANSFERASE 1"/>
    <property type="match status" value="1"/>
</dbReference>
<protein>
    <recommendedName>
        <fullName evidence="15">ST3 beta-galactoside alpha-2,3-sialyltransferase 1</fullName>
    </recommendedName>
</protein>
<evidence type="ECO:0000256" key="9">
    <source>
        <dbReference type="ARBA" id="ARBA00023136"/>
    </source>
</evidence>
<dbReference type="Gene3D" id="3.90.1480.20">
    <property type="entry name" value="Glycosyl transferase family 29"/>
    <property type="match status" value="1"/>
</dbReference>
<dbReference type="GO" id="GO:0000139">
    <property type="term" value="C:Golgi membrane"/>
    <property type="evidence" value="ECO:0007669"/>
    <property type="project" value="UniProtKB-SubCell"/>
</dbReference>
<sequence length="221" mass="25324">MFLGLTKTRTFIVLLCITAVGLFTSSWNLSDFFLNHQASNKSVCSCDKYLPQVDPWRRDFINSSPEPFLSSQLHCLQYTVTVDNLFEMFHLTEESTSYHSRICAVVGNSGNLRKSYYGHLIDFHDIVIRMNCARTEGYEADVESAVPLANTTHLVLAKEHLDLPQHYWQNILWTDETKIELFGKNTQHYVWRKNSTGFLALAFSMHICVKVIVFGFGADRG</sequence>
<comment type="similarity">
    <text evidence="2">Belongs to the glycosyltransferase 29 family.</text>
</comment>
<keyword evidence="6" id="KW-0735">Signal-anchor</keyword>
<keyword evidence="10" id="KW-1015">Disulfide bond</keyword>
<dbReference type="InterPro" id="IPR051757">
    <property type="entry name" value="Beta-gal_alpha2-3_sialyltrans"/>
</dbReference>
<feature type="transmembrane region" description="Helical" evidence="12">
    <location>
        <begin position="197"/>
        <end position="218"/>
    </location>
</feature>
<evidence type="ECO:0000256" key="2">
    <source>
        <dbReference type="ARBA" id="ARBA00006003"/>
    </source>
</evidence>
<keyword evidence="3" id="KW-0328">Glycosyltransferase</keyword>
<evidence type="ECO:0000313" key="13">
    <source>
        <dbReference type="Ensembl" id="ENSATEP00000015661.2"/>
    </source>
</evidence>
<evidence type="ECO:0008006" key="15">
    <source>
        <dbReference type="Google" id="ProtNLM"/>
    </source>
</evidence>
<dbReference type="OrthoDB" id="3263820at2759"/>
<keyword evidence="5 12" id="KW-0812">Transmembrane</keyword>
<evidence type="ECO:0000256" key="10">
    <source>
        <dbReference type="ARBA" id="ARBA00023157"/>
    </source>
</evidence>
<dbReference type="GO" id="GO:0097503">
    <property type="term" value="P:sialylation"/>
    <property type="evidence" value="ECO:0007669"/>
    <property type="project" value="TreeGrafter"/>
</dbReference>
<evidence type="ECO:0000256" key="6">
    <source>
        <dbReference type="ARBA" id="ARBA00022968"/>
    </source>
</evidence>
<dbReference type="InterPro" id="IPR038578">
    <property type="entry name" value="GT29-like_sf"/>
</dbReference>
<evidence type="ECO:0000256" key="8">
    <source>
        <dbReference type="ARBA" id="ARBA00023034"/>
    </source>
</evidence>
<evidence type="ECO:0000256" key="3">
    <source>
        <dbReference type="ARBA" id="ARBA00022676"/>
    </source>
</evidence>
<dbReference type="Pfam" id="PF00777">
    <property type="entry name" value="Glyco_transf_29"/>
    <property type="match status" value="1"/>
</dbReference>
<keyword evidence="4" id="KW-0808">Transferase</keyword>
<dbReference type="GO" id="GO:0003836">
    <property type="term" value="F:beta-galactoside (CMP) alpha-2,3-sialyltransferase activity"/>
    <property type="evidence" value="ECO:0007669"/>
    <property type="project" value="TreeGrafter"/>
</dbReference>
<dbReference type="STRING" id="64144.ENSATEP00000015661"/>
<keyword evidence="14" id="KW-1185">Reference proteome</keyword>
<keyword evidence="9 12" id="KW-0472">Membrane</keyword>
<dbReference type="Proteomes" id="UP000265040">
    <property type="component" value="Chromosome 11"/>
</dbReference>
<organism evidence="13 14">
    <name type="scientific">Anabas testudineus</name>
    <name type="common">Climbing perch</name>
    <name type="synonym">Anthias testudineus</name>
    <dbReference type="NCBI Taxonomy" id="64144"/>
    <lineage>
        <taxon>Eukaryota</taxon>
        <taxon>Metazoa</taxon>
        <taxon>Chordata</taxon>
        <taxon>Craniata</taxon>
        <taxon>Vertebrata</taxon>
        <taxon>Euteleostomi</taxon>
        <taxon>Actinopterygii</taxon>
        <taxon>Neopterygii</taxon>
        <taxon>Teleostei</taxon>
        <taxon>Neoteleostei</taxon>
        <taxon>Acanthomorphata</taxon>
        <taxon>Anabantaria</taxon>
        <taxon>Anabantiformes</taxon>
        <taxon>Anabantoidei</taxon>
        <taxon>Anabantidae</taxon>
        <taxon>Anabas</taxon>
    </lineage>
</organism>
<keyword evidence="7 12" id="KW-1133">Transmembrane helix</keyword>
<reference evidence="13" key="2">
    <citation type="submission" date="2025-08" db="UniProtKB">
        <authorList>
            <consortium name="Ensembl"/>
        </authorList>
    </citation>
    <scope>IDENTIFICATION</scope>
</reference>
<dbReference type="InParanoid" id="A0A3Q1JLH5"/>
<dbReference type="AlphaFoldDB" id="A0A3Q1JLH5"/>
<proteinExistence type="inferred from homology"/>
<evidence type="ECO:0000256" key="4">
    <source>
        <dbReference type="ARBA" id="ARBA00022679"/>
    </source>
</evidence>
<evidence type="ECO:0000256" key="5">
    <source>
        <dbReference type="ARBA" id="ARBA00022692"/>
    </source>
</evidence>
<keyword evidence="8" id="KW-0333">Golgi apparatus</keyword>
<evidence type="ECO:0000313" key="14">
    <source>
        <dbReference type="Proteomes" id="UP000265040"/>
    </source>
</evidence>
<dbReference type="PANTHER" id="PTHR46032">
    <property type="entry name" value="ALPHA-2,3-SIALYLTRANSFERASE ST3GAL I ISOFORM X1"/>
    <property type="match status" value="1"/>
</dbReference>
<accession>A0A3Q1JLH5</accession>
<evidence type="ECO:0000256" key="1">
    <source>
        <dbReference type="ARBA" id="ARBA00004323"/>
    </source>
</evidence>